<reference evidence="2" key="1">
    <citation type="submission" date="2022-04" db="EMBL/GenBank/DDBJ databases">
        <title>Hymenobacter sp. isolated from the air.</title>
        <authorList>
            <person name="Won M."/>
            <person name="Lee C.-M."/>
            <person name="Woen H.-Y."/>
            <person name="Kwon S.-W."/>
        </authorList>
    </citation>
    <scope>NUCLEOTIDE SEQUENCE</scope>
    <source>
        <strain evidence="2">5116S-3</strain>
    </source>
</reference>
<dbReference type="InterPro" id="IPR036761">
    <property type="entry name" value="TTHA0802/YceI-like_sf"/>
</dbReference>
<keyword evidence="3" id="KW-1185">Reference proteome</keyword>
<name>A0A8T9Q963_9BACT</name>
<dbReference type="RefSeq" id="WP_244675737.1">
    <property type="nucleotide sequence ID" value="NZ_CP095046.1"/>
</dbReference>
<sequence length="78" mass="8478">MQVEGDLTIHGVKRRVKVPGTLELKNNRLLVTSKFAVAPADYNIEIPALVRDNIAKSMEVTLAFSCDPAPTSQTAVAR</sequence>
<feature type="domain" description="Lipid/polyisoprenoid-binding YceI-like" evidence="1">
    <location>
        <begin position="2"/>
        <end position="63"/>
    </location>
</feature>
<dbReference type="EMBL" id="CP095046">
    <property type="protein sequence ID" value="UOQ72350.1"/>
    <property type="molecule type" value="Genomic_DNA"/>
</dbReference>
<proteinExistence type="predicted"/>
<dbReference type="Pfam" id="PF04264">
    <property type="entry name" value="YceI"/>
    <property type="match status" value="1"/>
</dbReference>
<dbReference type="Gene3D" id="2.40.128.110">
    <property type="entry name" value="Lipid/polyisoprenoid-binding, YceI-like"/>
    <property type="match status" value="1"/>
</dbReference>
<organism evidence="2 3">
    <name type="scientific">Hymenobacter cellulosilyticus</name>
    <dbReference type="NCBI Taxonomy" id="2932248"/>
    <lineage>
        <taxon>Bacteria</taxon>
        <taxon>Pseudomonadati</taxon>
        <taxon>Bacteroidota</taxon>
        <taxon>Cytophagia</taxon>
        <taxon>Cytophagales</taxon>
        <taxon>Hymenobacteraceae</taxon>
        <taxon>Hymenobacter</taxon>
    </lineage>
</organism>
<dbReference type="AlphaFoldDB" id="A0A8T9Q963"/>
<accession>A0A8T9Q963</accession>
<dbReference type="InterPro" id="IPR007372">
    <property type="entry name" value="Lipid/polyisoprenoid-bd_YceI"/>
</dbReference>
<dbReference type="Proteomes" id="UP000831796">
    <property type="component" value="Chromosome"/>
</dbReference>
<evidence type="ECO:0000313" key="3">
    <source>
        <dbReference type="Proteomes" id="UP000831796"/>
    </source>
</evidence>
<evidence type="ECO:0000313" key="2">
    <source>
        <dbReference type="EMBL" id="UOQ72350.1"/>
    </source>
</evidence>
<evidence type="ECO:0000259" key="1">
    <source>
        <dbReference type="Pfam" id="PF04264"/>
    </source>
</evidence>
<gene>
    <name evidence="2" type="ORF">MUN79_28055</name>
</gene>
<dbReference type="SUPFAM" id="SSF101874">
    <property type="entry name" value="YceI-like"/>
    <property type="match status" value="1"/>
</dbReference>
<protein>
    <submittedName>
        <fullName evidence="2">YceI family protein</fullName>
    </submittedName>
</protein>
<dbReference type="KEGG" id="hcu:MUN79_28055"/>